<organism evidence="5 6">
    <name type="scientific">Ambrosiozyma monospora</name>
    <name type="common">Yeast</name>
    <name type="synonym">Endomycopsis monosporus</name>
    <dbReference type="NCBI Taxonomy" id="43982"/>
    <lineage>
        <taxon>Eukaryota</taxon>
        <taxon>Fungi</taxon>
        <taxon>Dikarya</taxon>
        <taxon>Ascomycota</taxon>
        <taxon>Saccharomycotina</taxon>
        <taxon>Pichiomycetes</taxon>
        <taxon>Pichiales</taxon>
        <taxon>Pichiaceae</taxon>
        <taxon>Ambrosiozyma</taxon>
    </lineage>
</organism>
<gene>
    <name evidence="5" type="ORF">Amon01_000470200</name>
</gene>
<keyword evidence="2" id="KW-0067">ATP-binding</keyword>
<dbReference type="OrthoDB" id="5186at2759"/>
<dbReference type="InterPro" id="IPR027417">
    <property type="entry name" value="P-loop_NTPase"/>
</dbReference>
<dbReference type="InterPro" id="IPR040848">
    <property type="entry name" value="AAA_lid_7"/>
</dbReference>
<evidence type="ECO:0000256" key="1">
    <source>
        <dbReference type="ARBA" id="ARBA00022741"/>
    </source>
</evidence>
<keyword evidence="1" id="KW-0547">Nucleotide-binding</keyword>
<dbReference type="InterPro" id="IPR011704">
    <property type="entry name" value="ATPase_dyneun-rel_AAA"/>
</dbReference>
<evidence type="ECO:0000313" key="5">
    <source>
        <dbReference type="EMBL" id="GMG36619.1"/>
    </source>
</evidence>
<reference evidence="5" key="1">
    <citation type="submission" date="2023-04" db="EMBL/GenBank/DDBJ databases">
        <title>Ambrosiozyma monospora NBRC 1965.</title>
        <authorList>
            <person name="Ichikawa N."/>
            <person name="Sato H."/>
            <person name="Tonouchi N."/>
        </authorList>
    </citation>
    <scope>NUCLEOTIDE SEQUENCE</scope>
    <source>
        <strain evidence="5">NBRC 1965</strain>
    </source>
</reference>
<dbReference type="AlphaFoldDB" id="A0A9W7DG54"/>
<dbReference type="FunFam" id="3.40.50.300:FF:001053">
    <property type="entry name" value="Midasin"/>
    <property type="match status" value="1"/>
</dbReference>
<dbReference type="EMBL" id="BSXU01002336">
    <property type="protein sequence ID" value="GMG36619.1"/>
    <property type="molecule type" value="Genomic_DNA"/>
</dbReference>
<evidence type="ECO:0000259" key="4">
    <source>
        <dbReference type="Pfam" id="PF17867"/>
    </source>
</evidence>
<dbReference type="GO" id="GO:0005634">
    <property type="term" value="C:nucleus"/>
    <property type="evidence" value="ECO:0007669"/>
    <property type="project" value="TreeGrafter"/>
</dbReference>
<dbReference type="GO" id="GO:0000027">
    <property type="term" value="P:ribosomal large subunit assembly"/>
    <property type="evidence" value="ECO:0007669"/>
    <property type="project" value="TreeGrafter"/>
</dbReference>
<evidence type="ECO:0000256" key="2">
    <source>
        <dbReference type="ARBA" id="ARBA00022840"/>
    </source>
</evidence>
<feature type="domain" description="ATPase dynein-related AAA" evidence="3">
    <location>
        <begin position="384"/>
        <end position="467"/>
    </location>
</feature>
<dbReference type="GO" id="GO:0000055">
    <property type="term" value="P:ribosomal large subunit export from nucleus"/>
    <property type="evidence" value="ECO:0007669"/>
    <property type="project" value="TreeGrafter"/>
</dbReference>
<dbReference type="SUPFAM" id="SSF52540">
    <property type="entry name" value="P-loop containing nucleoside triphosphate hydrolases"/>
    <property type="match status" value="2"/>
</dbReference>
<comment type="caution">
    <text evidence="5">The sequence shown here is derived from an EMBL/GenBank/DDBJ whole genome shotgun (WGS) entry which is preliminary data.</text>
</comment>
<dbReference type="GO" id="GO:0016887">
    <property type="term" value="F:ATP hydrolysis activity"/>
    <property type="evidence" value="ECO:0007669"/>
    <property type="project" value="InterPro"/>
</dbReference>
<name>A0A9W7DG54_AMBMO</name>
<evidence type="ECO:0000313" key="6">
    <source>
        <dbReference type="Proteomes" id="UP001165063"/>
    </source>
</evidence>
<dbReference type="Pfam" id="PF17867">
    <property type="entry name" value="AAA_lid_7"/>
    <property type="match status" value="1"/>
</dbReference>
<dbReference type="PANTHER" id="PTHR48103:SF2">
    <property type="entry name" value="MIDASIN"/>
    <property type="match status" value="1"/>
</dbReference>
<dbReference type="Gene3D" id="3.40.50.300">
    <property type="entry name" value="P-loop containing nucleotide triphosphate hydrolases"/>
    <property type="match status" value="2"/>
</dbReference>
<proteinExistence type="predicted"/>
<evidence type="ECO:0000259" key="3">
    <source>
        <dbReference type="Pfam" id="PF07728"/>
    </source>
</evidence>
<dbReference type="Pfam" id="PF07728">
    <property type="entry name" value="AAA_5"/>
    <property type="match status" value="1"/>
</dbReference>
<sequence length="993" mass="111790">MQRGEWVLLDEMNLASQSVLEGLNACLDHRGEAYIPELDKSFVSHPNFKVFAAQNPQYQGGGRKGLPKSFVNRFSVVYVDMLTESDLKMIAHHLYPNLDYTISDKMISFMSELENQVVVKKQWGSSGGPWEFNLRDTLRWLSLLCAESLSENPSPSDFFNLVVRQRFRTSDDRLKAQQLFESVFGEIEVKDQLYQLGQNYVAANGEVTKRNSKIQYLANHHLTSLQCNADVLETVLRCINHAWPLILVGPSNSGKTELVRLASSLVGSKLYEFSMNSDIDSMDILGGYEQSDITRELSEYANKLQDFLLKLVSSNLDNFSANSSLHHALSTIRFLNSSQLTASNITKLKSKVDVLKQFFGDNTDVQTLSEELDALIIKSEEQISVKFQWFDGLLVQAVERGYWLVLDNANLCSPSVLDRLNSLLEIGGTLVINECTNEDGSPRVIVPHPNFRLFLTYDPKYGELSRAMRNRGVEYFVDNLQERSTSFDKSVLGYHKVSEDINESIKQLKISRTSKKPTHSFISCYDSLATYPSVVIDALESSEEQPQQLSLLLSQCSSLDFISTFKQLAIAVSQSSEFDESMSTLFESISSKINFMEKSGIVGSIASIYNTIQEKSILSDLGEAYVTKQSLIPILNVYILSSLTSDNHIDSKESHYFYEVIGLLTDGESSLNTVVKRSQTAKITDLSYVERSAAAAFGRDIKRIPRLKIFDLVCGIYNFAKDELSSIVSSGSLFARNGLFGALFGLLMLWKNLLAASVIQNETKLRVYHDELLKWIEESRSAYKFSNLASLESCLHAFGADIELSKGSAMSLIWEHSRAIYPASEKAWLNYEYLSAVAEHFDEVALQQFPENLETVNSLRSAFLSLFGECLEAVQLDEFESMLENLKLQISKLEEISSAFLNTRSHLLQHQFKLLLNLIDSSSTGSGKIESNSELLSLTLLSGSSTSSLLKLSQLDTFKPYPRILDDLWEMKSNDYVSYTKFQVVKSMNCYQI</sequence>
<dbReference type="Proteomes" id="UP001165063">
    <property type="component" value="Unassembled WGS sequence"/>
</dbReference>
<feature type="domain" description="Midasin AAA lid" evidence="4">
    <location>
        <begin position="86"/>
        <end position="185"/>
    </location>
</feature>
<accession>A0A9W7DG54</accession>
<dbReference type="GO" id="GO:0030687">
    <property type="term" value="C:preribosome, large subunit precursor"/>
    <property type="evidence" value="ECO:0007669"/>
    <property type="project" value="TreeGrafter"/>
</dbReference>
<dbReference type="GO" id="GO:0005524">
    <property type="term" value="F:ATP binding"/>
    <property type="evidence" value="ECO:0007669"/>
    <property type="project" value="UniProtKB-KW"/>
</dbReference>
<dbReference type="PANTHER" id="PTHR48103">
    <property type="entry name" value="MIDASIN-RELATED"/>
    <property type="match status" value="1"/>
</dbReference>
<keyword evidence="6" id="KW-1185">Reference proteome</keyword>
<protein>
    <submittedName>
        <fullName evidence="5">Unnamed protein product</fullName>
    </submittedName>
</protein>